<dbReference type="Pfam" id="PF00271">
    <property type="entry name" value="Helicase_C"/>
    <property type="match status" value="1"/>
</dbReference>
<evidence type="ECO:0000256" key="8">
    <source>
        <dbReference type="ARBA" id="ARBA00023235"/>
    </source>
</evidence>
<dbReference type="PANTHER" id="PTHR13710:SF105">
    <property type="entry name" value="ATP-DEPENDENT DNA HELICASE Q1"/>
    <property type="match status" value="1"/>
</dbReference>
<feature type="transmembrane region" description="Helical" evidence="13">
    <location>
        <begin position="57"/>
        <end position="78"/>
    </location>
</feature>
<organism evidence="16 17">
    <name type="scientific">Tengunoibacter tsumagoiensis</name>
    <dbReference type="NCBI Taxonomy" id="2014871"/>
    <lineage>
        <taxon>Bacteria</taxon>
        <taxon>Bacillati</taxon>
        <taxon>Chloroflexota</taxon>
        <taxon>Ktedonobacteria</taxon>
        <taxon>Ktedonobacterales</taxon>
        <taxon>Dictyobacteraceae</taxon>
        <taxon>Tengunoibacter</taxon>
    </lineage>
</organism>
<name>A0A401ZXR3_9CHLR</name>
<dbReference type="GO" id="GO:0006281">
    <property type="term" value="P:DNA repair"/>
    <property type="evidence" value="ECO:0007669"/>
    <property type="project" value="TreeGrafter"/>
</dbReference>
<dbReference type="SMART" id="SM00490">
    <property type="entry name" value="HELICc"/>
    <property type="match status" value="1"/>
</dbReference>
<dbReference type="InterPro" id="IPR036390">
    <property type="entry name" value="WH_DNA-bd_sf"/>
</dbReference>
<evidence type="ECO:0000256" key="3">
    <source>
        <dbReference type="ARBA" id="ARBA00022741"/>
    </source>
</evidence>
<sequence>MDNRNYMRRNTRGLRRLAREKFGYDELRPGQEAAIKAILAGHDTLVILPTGLGKSMIYQFTTLLLSGAAIIISPLIALQRDQVEAIGEMEVGEAAFINSTMREAERRAVFQKLKEGKLKFLFLAPEQFNCDDILEHLKEQPPALFVVDEAHCVSEWGHDFRPEYLRLNSVIEALGHPTVVALTATAGPRVREEIIESLSMREPEVIVRGFDRPNIWLGVEKFYKEADKRNALLERVLEADKPGIVYTATRKHAEEIAQALTDKGISAAYYHAGMRAIEREQVQEQFMDDEVEVIVATVAFGMGIDKPNVRFVYHYDISDSLDSYYQEIGRAGRDGQEAEAILFYREEDLRIHRFFAGVGRVDIDQVGQVAKIIGFYQGPVVLQELSERTHLSRSKLAEALSRLEEVGVVKSLPSGEVVASEHHFDLDEALQDAIDAHQSRREFDRSRIEMMRSYAELHACRREFLLNYFGQESVSSCDYCDNCDAGIVVSENGEPLPFPLNSRVQHKVWGEGLVLRYEGDKMVVLFDEVGYKTLAIEVVVSRALLTLVE</sequence>
<proteinExistence type="inferred from homology"/>
<keyword evidence="7" id="KW-0238">DNA-binding</keyword>
<evidence type="ECO:0000256" key="6">
    <source>
        <dbReference type="ARBA" id="ARBA00022840"/>
    </source>
</evidence>
<evidence type="ECO:0000259" key="14">
    <source>
        <dbReference type="PROSITE" id="PS51192"/>
    </source>
</evidence>
<protein>
    <recommendedName>
        <fullName evidence="11">ATP-dependent DNA helicase RecQ</fullName>
        <ecNumber evidence="10">5.6.2.4</ecNumber>
    </recommendedName>
    <alternativeName>
        <fullName evidence="12">DNA 3'-5' helicase RecQ</fullName>
    </alternativeName>
</protein>
<dbReference type="GO" id="GO:0016787">
    <property type="term" value="F:hydrolase activity"/>
    <property type="evidence" value="ECO:0007669"/>
    <property type="project" value="UniProtKB-KW"/>
</dbReference>
<evidence type="ECO:0000256" key="7">
    <source>
        <dbReference type="ARBA" id="ARBA00023125"/>
    </source>
</evidence>
<keyword evidence="5 16" id="KW-0347">Helicase</keyword>
<keyword evidence="4" id="KW-0378">Hydrolase</keyword>
<evidence type="ECO:0000256" key="11">
    <source>
        <dbReference type="ARBA" id="ARBA00044535"/>
    </source>
</evidence>
<dbReference type="InterPro" id="IPR004589">
    <property type="entry name" value="DNA_helicase_ATP-dep_RecQ"/>
</dbReference>
<dbReference type="GO" id="GO:0009378">
    <property type="term" value="F:four-way junction helicase activity"/>
    <property type="evidence" value="ECO:0007669"/>
    <property type="project" value="TreeGrafter"/>
</dbReference>
<evidence type="ECO:0000256" key="5">
    <source>
        <dbReference type="ARBA" id="ARBA00022806"/>
    </source>
</evidence>
<dbReference type="EC" id="5.6.2.4" evidence="10"/>
<keyword evidence="2" id="KW-0479">Metal-binding</keyword>
<dbReference type="FunFam" id="3.40.50.300:FF:001389">
    <property type="entry name" value="ATP-dependent DNA helicase RecQ"/>
    <property type="match status" value="1"/>
</dbReference>
<keyword evidence="13" id="KW-0472">Membrane</keyword>
<dbReference type="GO" id="GO:0003677">
    <property type="term" value="F:DNA binding"/>
    <property type="evidence" value="ECO:0007669"/>
    <property type="project" value="UniProtKB-KW"/>
</dbReference>
<gene>
    <name evidence="16" type="primary">recQ_1</name>
    <name evidence="16" type="ORF">KTT_14820</name>
</gene>
<dbReference type="GO" id="GO:0046872">
    <property type="term" value="F:metal ion binding"/>
    <property type="evidence" value="ECO:0007669"/>
    <property type="project" value="UniProtKB-KW"/>
</dbReference>
<keyword evidence="13" id="KW-0812">Transmembrane</keyword>
<dbReference type="GO" id="GO:0006310">
    <property type="term" value="P:DNA recombination"/>
    <property type="evidence" value="ECO:0007669"/>
    <property type="project" value="InterPro"/>
</dbReference>
<evidence type="ECO:0000256" key="13">
    <source>
        <dbReference type="SAM" id="Phobius"/>
    </source>
</evidence>
<keyword evidence="8" id="KW-0413">Isomerase</keyword>
<keyword evidence="6" id="KW-0067">ATP-binding</keyword>
<dbReference type="InterPro" id="IPR011545">
    <property type="entry name" value="DEAD/DEAH_box_helicase_dom"/>
</dbReference>
<dbReference type="NCBIfam" id="TIGR00614">
    <property type="entry name" value="recQ_fam"/>
    <property type="match status" value="1"/>
</dbReference>
<dbReference type="Proteomes" id="UP000287352">
    <property type="component" value="Unassembled WGS sequence"/>
</dbReference>
<dbReference type="EMBL" id="BIFR01000001">
    <property type="protein sequence ID" value="GCE11623.1"/>
    <property type="molecule type" value="Genomic_DNA"/>
</dbReference>
<dbReference type="FunFam" id="3.40.50.300:FF:001456">
    <property type="entry name" value="ATP-dependent DNA helicase"/>
    <property type="match status" value="1"/>
</dbReference>
<dbReference type="InterPro" id="IPR032284">
    <property type="entry name" value="RecQ_Zn-bd"/>
</dbReference>
<keyword evidence="3" id="KW-0547">Nucleotide-binding</keyword>
<evidence type="ECO:0000256" key="12">
    <source>
        <dbReference type="ARBA" id="ARBA00044550"/>
    </source>
</evidence>
<dbReference type="CDD" id="cd17920">
    <property type="entry name" value="DEXHc_RecQ"/>
    <property type="match status" value="1"/>
</dbReference>
<dbReference type="Pfam" id="PF16124">
    <property type="entry name" value="RecQ_Zn_bind"/>
    <property type="match status" value="1"/>
</dbReference>
<dbReference type="SUPFAM" id="SSF52540">
    <property type="entry name" value="P-loop containing nucleoside triphosphate hydrolases"/>
    <property type="match status" value="1"/>
</dbReference>
<dbReference type="AlphaFoldDB" id="A0A401ZXR3"/>
<dbReference type="GO" id="GO:0005694">
    <property type="term" value="C:chromosome"/>
    <property type="evidence" value="ECO:0007669"/>
    <property type="project" value="TreeGrafter"/>
</dbReference>
<evidence type="ECO:0000256" key="4">
    <source>
        <dbReference type="ARBA" id="ARBA00022801"/>
    </source>
</evidence>
<dbReference type="PROSITE" id="PS51194">
    <property type="entry name" value="HELICASE_CTER"/>
    <property type="match status" value="1"/>
</dbReference>
<dbReference type="InterPro" id="IPR002464">
    <property type="entry name" value="DNA/RNA_helicase_DEAH_CS"/>
</dbReference>
<evidence type="ECO:0000256" key="2">
    <source>
        <dbReference type="ARBA" id="ARBA00022723"/>
    </source>
</evidence>
<comment type="similarity">
    <text evidence="1">Belongs to the helicase family. RecQ subfamily.</text>
</comment>
<keyword evidence="17" id="KW-1185">Reference proteome</keyword>
<reference evidence="17" key="1">
    <citation type="submission" date="2018-12" db="EMBL/GenBank/DDBJ databases">
        <title>Tengunoibacter tsumagoiensis gen. nov., sp. nov., Dictyobacter kobayashii sp. nov., D. alpinus sp. nov., and D. joshuensis sp. nov. and description of Dictyobacteraceae fam. nov. within the order Ktedonobacterales isolated from Tengu-no-mugimeshi.</title>
        <authorList>
            <person name="Wang C.M."/>
            <person name="Zheng Y."/>
            <person name="Sakai Y."/>
            <person name="Toyoda A."/>
            <person name="Minakuchi Y."/>
            <person name="Abe K."/>
            <person name="Yokota A."/>
            <person name="Yabe S."/>
        </authorList>
    </citation>
    <scope>NUCLEOTIDE SEQUENCE [LARGE SCALE GENOMIC DNA]</scope>
    <source>
        <strain evidence="17">Uno3</strain>
    </source>
</reference>
<dbReference type="GO" id="GO:0043138">
    <property type="term" value="F:3'-5' DNA helicase activity"/>
    <property type="evidence" value="ECO:0007669"/>
    <property type="project" value="UniProtKB-EC"/>
</dbReference>
<evidence type="ECO:0000259" key="15">
    <source>
        <dbReference type="PROSITE" id="PS51194"/>
    </source>
</evidence>
<dbReference type="SMART" id="SM00487">
    <property type="entry name" value="DEXDc"/>
    <property type="match status" value="1"/>
</dbReference>
<dbReference type="InterPro" id="IPR001650">
    <property type="entry name" value="Helicase_C-like"/>
</dbReference>
<feature type="domain" description="Helicase ATP-binding" evidence="14">
    <location>
        <begin position="35"/>
        <end position="204"/>
    </location>
</feature>
<evidence type="ECO:0000256" key="9">
    <source>
        <dbReference type="ARBA" id="ARBA00034617"/>
    </source>
</evidence>
<dbReference type="SUPFAM" id="SSF46785">
    <property type="entry name" value="Winged helix' DNA-binding domain"/>
    <property type="match status" value="1"/>
</dbReference>
<feature type="domain" description="Helicase C-terminal" evidence="15">
    <location>
        <begin position="218"/>
        <end position="374"/>
    </location>
</feature>
<dbReference type="GO" id="GO:0005524">
    <property type="term" value="F:ATP binding"/>
    <property type="evidence" value="ECO:0007669"/>
    <property type="project" value="UniProtKB-KW"/>
</dbReference>
<dbReference type="GO" id="GO:0005737">
    <property type="term" value="C:cytoplasm"/>
    <property type="evidence" value="ECO:0007669"/>
    <property type="project" value="TreeGrafter"/>
</dbReference>
<dbReference type="InterPro" id="IPR014001">
    <property type="entry name" value="Helicase_ATP-bd"/>
</dbReference>
<evidence type="ECO:0000313" key="17">
    <source>
        <dbReference type="Proteomes" id="UP000287352"/>
    </source>
</evidence>
<dbReference type="PANTHER" id="PTHR13710">
    <property type="entry name" value="DNA HELICASE RECQ FAMILY MEMBER"/>
    <property type="match status" value="1"/>
</dbReference>
<evidence type="ECO:0000256" key="10">
    <source>
        <dbReference type="ARBA" id="ARBA00034808"/>
    </source>
</evidence>
<dbReference type="Gene3D" id="3.40.50.300">
    <property type="entry name" value="P-loop containing nucleotide triphosphate hydrolases"/>
    <property type="match status" value="2"/>
</dbReference>
<comment type="caution">
    <text evidence="16">The sequence shown here is derived from an EMBL/GenBank/DDBJ whole genome shotgun (WGS) entry which is preliminary data.</text>
</comment>
<accession>A0A401ZXR3</accession>
<dbReference type="PROSITE" id="PS51192">
    <property type="entry name" value="HELICASE_ATP_BIND_1"/>
    <property type="match status" value="1"/>
</dbReference>
<comment type="catalytic activity">
    <reaction evidence="9">
        <text>Couples ATP hydrolysis with the unwinding of duplex DNA by translocating in the 3'-5' direction.</text>
        <dbReference type="EC" id="5.6.2.4"/>
    </reaction>
</comment>
<keyword evidence="13" id="KW-1133">Transmembrane helix</keyword>
<dbReference type="InterPro" id="IPR027417">
    <property type="entry name" value="P-loop_NTPase"/>
</dbReference>
<evidence type="ECO:0000256" key="1">
    <source>
        <dbReference type="ARBA" id="ARBA00005446"/>
    </source>
</evidence>
<dbReference type="CDD" id="cd18794">
    <property type="entry name" value="SF2_C_RecQ"/>
    <property type="match status" value="1"/>
</dbReference>
<dbReference type="PROSITE" id="PS00690">
    <property type="entry name" value="DEAH_ATP_HELICASE"/>
    <property type="match status" value="1"/>
</dbReference>
<evidence type="ECO:0000313" key="16">
    <source>
        <dbReference type="EMBL" id="GCE11623.1"/>
    </source>
</evidence>
<dbReference type="Pfam" id="PF00270">
    <property type="entry name" value="DEAD"/>
    <property type="match status" value="1"/>
</dbReference>